<dbReference type="PANTHER" id="PTHR34295">
    <property type="entry name" value="BIOTIN TRANSPORTER BIOY"/>
    <property type="match status" value="1"/>
</dbReference>
<keyword evidence="5" id="KW-1185">Reference proteome</keyword>
<comment type="subcellular location">
    <subcellularLocation>
        <location evidence="2">Cell membrane</location>
        <topology evidence="2">Multi-pass membrane protein</topology>
    </subcellularLocation>
</comment>
<gene>
    <name evidence="4" type="ORF">R4Z09_16200</name>
</gene>
<keyword evidence="2" id="KW-0813">Transport</keyword>
<keyword evidence="3" id="KW-1133">Transmembrane helix</keyword>
<dbReference type="PIRSF" id="PIRSF016661">
    <property type="entry name" value="BioY"/>
    <property type="match status" value="1"/>
</dbReference>
<evidence type="ECO:0000256" key="3">
    <source>
        <dbReference type="SAM" id="Phobius"/>
    </source>
</evidence>
<evidence type="ECO:0000256" key="2">
    <source>
        <dbReference type="PIRNR" id="PIRNR016661"/>
    </source>
</evidence>
<dbReference type="Pfam" id="PF02632">
    <property type="entry name" value="BioY"/>
    <property type="match status" value="1"/>
</dbReference>
<feature type="transmembrane region" description="Helical" evidence="3">
    <location>
        <begin position="12"/>
        <end position="36"/>
    </location>
</feature>
<evidence type="ECO:0000256" key="1">
    <source>
        <dbReference type="ARBA" id="ARBA00010692"/>
    </source>
</evidence>
<feature type="transmembrane region" description="Helical" evidence="3">
    <location>
        <begin position="67"/>
        <end position="84"/>
    </location>
</feature>
<feature type="transmembrane region" description="Helical" evidence="3">
    <location>
        <begin position="90"/>
        <end position="108"/>
    </location>
</feature>
<evidence type="ECO:0000313" key="4">
    <source>
        <dbReference type="EMBL" id="WVX78853.1"/>
    </source>
</evidence>
<reference evidence="4 5" key="1">
    <citation type="submission" date="2023-10" db="EMBL/GenBank/DDBJ databases">
        <title>Niallia locisalis sp.nov. isolated from a salt pond sample.</title>
        <authorList>
            <person name="Li X.-J."/>
            <person name="Dong L."/>
        </authorList>
    </citation>
    <scope>NUCLEOTIDE SEQUENCE [LARGE SCALE GENOMIC DNA]</scope>
    <source>
        <strain evidence="4 5">DSM 29761</strain>
    </source>
</reference>
<dbReference type="InterPro" id="IPR003784">
    <property type="entry name" value="BioY"/>
</dbReference>
<organism evidence="4 5">
    <name type="scientific">Niallia oryzisoli</name>
    <dbReference type="NCBI Taxonomy" id="1737571"/>
    <lineage>
        <taxon>Bacteria</taxon>
        <taxon>Bacillati</taxon>
        <taxon>Bacillota</taxon>
        <taxon>Bacilli</taxon>
        <taxon>Bacillales</taxon>
        <taxon>Bacillaceae</taxon>
        <taxon>Niallia</taxon>
    </lineage>
</organism>
<feature type="transmembrane region" description="Helical" evidence="3">
    <location>
        <begin position="120"/>
        <end position="140"/>
    </location>
</feature>
<keyword evidence="3" id="KW-0812">Transmembrane</keyword>
<name>A0ABZ2C6J7_9BACI</name>
<accession>A0ABZ2C6J7</accession>
<keyword evidence="2 3" id="KW-0472">Membrane</keyword>
<sequence>MAVQRKGKTLELTLASMFIVLLAVGANITTIAPFMVVGGVPITLQTFFAVLAGLVLGSRLGVITTSAYAFIGLIGIPVFAQFGAGLGMLFRPTFGFILSYILVAWVAGKIVEKKNTVAPFIMASLLATAINYVIGTNWMYFAYKMWADAPEGFSYGMAWLWMLAPLPKDIILAVFAGVMAHRLKVSVLSKGQFKHLKLGA</sequence>
<comment type="similarity">
    <text evidence="1 2">Belongs to the BioY family.</text>
</comment>
<proteinExistence type="inferred from homology"/>
<dbReference type="EMBL" id="CP137640">
    <property type="protein sequence ID" value="WVX78853.1"/>
    <property type="molecule type" value="Genomic_DNA"/>
</dbReference>
<protein>
    <recommendedName>
        <fullName evidence="2">Biotin transporter</fullName>
    </recommendedName>
</protein>
<dbReference type="Gene3D" id="1.10.1760.20">
    <property type="match status" value="1"/>
</dbReference>
<dbReference type="PANTHER" id="PTHR34295:SF1">
    <property type="entry name" value="BIOTIN TRANSPORTER BIOY"/>
    <property type="match status" value="1"/>
</dbReference>
<dbReference type="Proteomes" id="UP001357223">
    <property type="component" value="Chromosome"/>
</dbReference>
<keyword evidence="2" id="KW-1003">Cell membrane</keyword>
<evidence type="ECO:0000313" key="5">
    <source>
        <dbReference type="Proteomes" id="UP001357223"/>
    </source>
</evidence>
<feature type="transmembrane region" description="Helical" evidence="3">
    <location>
        <begin position="160"/>
        <end position="180"/>
    </location>
</feature>
<feature type="transmembrane region" description="Helical" evidence="3">
    <location>
        <begin position="42"/>
        <end position="60"/>
    </location>
</feature>
<dbReference type="RefSeq" id="WP_338447787.1">
    <property type="nucleotide sequence ID" value="NZ_CP137640.1"/>
</dbReference>